<evidence type="ECO:0000256" key="7">
    <source>
        <dbReference type="PROSITE-ProRule" id="PRU00042"/>
    </source>
</evidence>
<dbReference type="eggNOG" id="KOG1721">
    <property type="taxonomic scope" value="Eukaryota"/>
</dbReference>
<dbReference type="InterPro" id="IPR051059">
    <property type="entry name" value="VerF-like"/>
</dbReference>
<evidence type="ECO:0000256" key="3">
    <source>
        <dbReference type="ARBA" id="ARBA00022737"/>
    </source>
</evidence>
<feature type="region of interest" description="Disordered" evidence="8">
    <location>
        <begin position="215"/>
        <end position="250"/>
    </location>
</feature>
<name>W9YHK6_9EURO</name>
<dbReference type="HOGENOM" id="CLU_016573_0_0_1"/>
<keyword evidence="11" id="KW-1185">Reference proteome</keyword>
<dbReference type="InterPro" id="IPR007219">
    <property type="entry name" value="XnlR_reg_dom"/>
</dbReference>
<dbReference type="PANTHER" id="PTHR40626">
    <property type="entry name" value="MIP31509P"/>
    <property type="match status" value="1"/>
</dbReference>
<dbReference type="PROSITE" id="PS50157">
    <property type="entry name" value="ZINC_FINGER_C2H2_2"/>
    <property type="match status" value="2"/>
</dbReference>
<dbReference type="GO" id="GO:0000785">
    <property type="term" value="C:chromatin"/>
    <property type="evidence" value="ECO:0007669"/>
    <property type="project" value="TreeGrafter"/>
</dbReference>
<dbReference type="InterPro" id="IPR036236">
    <property type="entry name" value="Znf_C2H2_sf"/>
</dbReference>
<dbReference type="PROSITE" id="PS00028">
    <property type="entry name" value="ZINC_FINGER_C2H2_1"/>
    <property type="match status" value="2"/>
</dbReference>
<dbReference type="RefSeq" id="XP_007724757.1">
    <property type="nucleotide sequence ID" value="XM_007726567.1"/>
</dbReference>
<keyword evidence="5" id="KW-0862">Zinc</keyword>
<dbReference type="GeneID" id="19160556"/>
<dbReference type="EMBL" id="AMWN01000004">
    <property type="protein sequence ID" value="EXJ88751.1"/>
    <property type="molecule type" value="Genomic_DNA"/>
</dbReference>
<dbReference type="Proteomes" id="UP000019484">
    <property type="component" value="Unassembled WGS sequence"/>
</dbReference>
<gene>
    <name evidence="10" type="ORF">A1O1_05683</name>
</gene>
<evidence type="ECO:0000313" key="10">
    <source>
        <dbReference type="EMBL" id="EXJ88751.1"/>
    </source>
</evidence>
<keyword evidence="6" id="KW-0539">Nucleus</keyword>
<proteinExistence type="predicted"/>
<keyword evidence="3" id="KW-0677">Repeat</keyword>
<keyword evidence="2" id="KW-0479">Metal-binding</keyword>
<evidence type="ECO:0000256" key="4">
    <source>
        <dbReference type="ARBA" id="ARBA00022771"/>
    </source>
</evidence>
<evidence type="ECO:0000259" key="9">
    <source>
        <dbReference type="PROSITE" id="PS50157"/>
    </source>
</evidence>
<sequence length="860" mass="98300">MVTIDRSPKQARRTRSKKILNGHNAPVYDRPHRCTIGACQRSFTRAEHLKRHQLNHDSTHAWSCDRCSVTFVRKDLWNRHLRVSHGERSFSSLTDRQSATSTGSERLRDESNSPNSTIEAEGYLGDTNSEPDPGTSRGQMDSSMHRDNLPLAQKRNSQMQSIDDLDMMLAPFEASWIPDLENWRSEIHSNRGSRLTDTDMDWFFQNQDMSALDGDQIWNEDDSGPSDNISFDLPQEAPRNSPAEAAKVKRPPPAYLQDLQTKIYVAKSGQLEAPTCGFRICNALTDERRIELLMHVRNLVEVDLNDPIFSLNSMKQGIHLFCRNVAIEYPFVHPEVLCPSSNQSRHIMKQVFGEEPGPQLIWAAITLGWTLMRSDNNHEWYMASKIQRVIRASIINHPGLANIPPLWLVQSLFLVLLFARYQGTREEYGFASTFHGVLLEATRRLDYRSDRMGIQSDGVKDSIASLRVWIIWIKAETIRRYFFELQIPLILQTFILDVKHAILYGAETSMTPFELNLKLPFCEDAFYATNPTDWANIMSVQSDEPVPFLPRLKRFWSLQSSKMLTEALPRGGDVIMYGLIWIARELARREDNSLSNRSSNALLSLGNTVRRSFEIWEVAWKQIPISDGMRSWNWRNCSCVIRLAHTLYEIGPVDLQTVAGKEIIEGKRRGAADYAWSKRKLRQWVKHDRAALGLHCEYITFTIKITQRLWSLKQSKADHLSTDAALVIREHLNGESGGTHCHHCLWCLYLAALVCWNFGFTLTKATTDSQDLIKDGQVVEMGRAERECQEYLHAAVNIHHGHRPERMQALTRPTGMMIVLIGFLRSRCETGMIEESIEHLTRLAGLSTPLPVVQTPTPTA</sequence>
<dbReference type="AlphaFoldDB" id="W9YHK6"/>
<dbReference type="GO" id="GO:0000981">
    <property type="term" value="F:DNA-binding transcription factor activity, RNA polymerase II-specific"/>
    <property type="evidence" value="ECO:0007669"/>
    <property type="project" value="InterPro"/>
</dbReference>
<comment type="caution">
    <text evidence="10">The sequence shown here is derived from an EMBL/GenBank/DDBJ whole genome shotgun (WGS) entry which is preliminary data.</text>
</comment>
<dbReference type="SUPFAM" id="SSF57667">
    <property type="entry name" value="beta-beta-alpha zinc fingers"/>
    <property type="match status" value="1"/>
</dbReference>
<dbReference type="InterPro" id="IPR013087">
    <property type="entry name" value="Znf_C2H2_type"/>
</dbReference>
<dbReference type="PANTHER" id="PTHR40626:SF11">
    <property type="entry name" value="ZINC FINGER PROTEIN YPR022C"/>
    <property type="match status" value="1"/>
</dbReference>
<dbReference type="GO" id="GO:0000978">
    <property type="term" value="F:RNA polymerase II cis-regulatory region sequence-specific DNA binding"/>
    <property type="evidence" value="ECO:0007669"/>
    <property type="project" value="InterPro"/>
</dbReference>
<dbReference type="GO" id="GO:0005634">
    <property type="term" value="C:nucleus"/>
    <property type="evidence" value="ECO:0007669"/>
    <property type="project" value="UniProtKB-SubCell"/>
</dbReference>
<dbReference type="OrthoDB" id="1405595at2759"/>
<feature type="compositionally biased region" description="Polar residues" evidence="8">
    <location>
        <begin position="126"/>
        <end position="142"/>
    </location>
</feature>
<dbReference type="GO" id="GO:0006351">
    <property type="term" value="P:DNA-templated transcription"/>
    <property type="evidence" value="ECO:0007669"/>
    <property type="project" value="InterPro"/>
</dbReference>
<dbReference type="Pfam" id="PF04082">
    <property type="entry name" value="Fungal_trans"/>
    <property type="match status" value="1"/>
</dbReference>
<keyword evidence="4 7" id="KW-0863">Zinc-finger</keyword>
<comment type="subcellular location">
    <subcellularLocation>
        <location evidence="1">Nucleus</location>
    </subcellularLocation>
</comment>
<feature type="compositionally biased region" description="Polar residues" evidence="8">
    <location>
        <begin position="89"/>
        <end position="104"/>
    </location>
</feature>
<evidence type="ECO:0000256" key="5">
    <source>
        <dbReference type="ARBA" id="ARBA00022833"/>
    </source>
</evidence>
<dbReference type="Gene3D" id="3.30.160.60">
    <property type="entry name" value="Classic Zinc Finger"/>
    <property type="match status" value="1"/>
</dbReference>
<evidence type="ECO:0000256" key="8">
    <source>
        <dbReference type="SAM" id="MobiDB-lite"/>
    </source>
</evidence>
<accession>W9YHK6</accession>
<evidence type="ECO:0000256" key="6">
    <source>
        <dbReference type="ARBA" id="ARBA00023242"/>
    </source>
</evidence>
<dbReference type="STRING" id="1182541.W9YHK6"/>
<reference evidence="10 11" key="1">
    <citation type="submission" date="2013-03" db="EMBL/GenBank/DDBJ databases">
        <title>The Genome Sequence of Capronia coronata CBS 617.96.</title>
        <authorList>
            <consortium name="The Broad Institute Genomics Platform"/>
            <person name="Cuomo C."/>
            <person name="de Hoog S."/>
            <person name="Gorbushina A."/>
            <person name="Walker B."/>
            <person name="Young S.K."/>
            <person name="Zeng Q."/>
            <person name="Gargeya S."/>
            <person name="Fitzgerald M."/>
            <person name="Haas B."/>
            <person name="Abouelleil A."/>
            <person name="Allen A.W."/>
            <person name="Alvarado L."/>
            <person name="Arachchi H.M."/>
            <person name="Berlin A.M."/>
            <person name="Chapman S.B."/>
            <person name="Gainer-Dewar J."/>
            <person name="Goldberg J."/>
            <person name="Griggs A."/>
            <person name="Gujja S."/>
            <person name="Hansen M."/>
            <person name="Howarth C."/>
            <person name="Imamovic A."/>
            <person name="Ireland A."/>
            <person name="Larimer J."/>
            <person name="McCowan C."/>
            <person name="Murphy C."/>
            <person name="Pearson M."/>
            <person name="Poon T.W."/>
            <person name="Priest M."/>
            <person name="Roberts A."/>
            <person name="Saif S."/>
            <person name="Shea T."/>
            <person name="Sisk P."/>
            <person name="Sykes S."/>
            <person name="Wortman J."/>
            <person name="Nusbaum C."/>
            <person name="Birren B."/>
        </authorList>
    </citation>
    <scope>NUCLEOTIDE SEQUENCE [LARGE SCALE GENOMIC DNA]</scope>
    <source>
        <strain evidence="10 11">CBS 617.96</strain>
    </source>
</reference>
<evidence type="ECO:0000256" key="2">
    <source>
        <dbReference type="ARBA" id="ARBA00022723"/>
    </source>
</evidence>
<dbReference type="SMART" id="SM00355">
    <property type="entry name" value="ZnF_C2H2"/>
    <property type="match status" value="2"/>
</dbReference>
<feature type="region of interest" description="Disordered" evidence="8">
    <location>
        <begin position="87"/>
        <end position="144"/>
    </location>
</feature>
<feature type="domain" description="C2H2-type" evidence="9">
    <location>
        <begin position="32"/>
        <end position="61"/>
    </location>
</feature>
<feature type="domain" description="C2H2-type" evidence="9">
    <location>
        <begin position="62"/>
        <end position="89"/>
    </location>
</feature>
<dbReference type="GO" id="GO:0008270">
    <property type="term" value="F:zinc ion binding"/>
    <property type="evidence" value="ECO:0007669"/>
    <property type="project" value="UniProtKB-KW"/>
</dbReference>
<dbReference type="CDD" id="cd12148">
    <property type="entry name" value="fungal_TF_MHR"/>
    <property type="match status" value="1"/>
</dbReference>
<protein>
    <recommendedName>
        <fullName evidence="9">C2H2-type domain-containing protein</fullName>
    </recommendedName>
</protein>
<organism evidence="10 11">
    <name type="scientific">Capronia coronata CBS 617.96</name>
    <dbReference type="NCBI Taxonomy" id="1182541"/>
    <lineage>
        <taxon>Eukaryota</taxon>
        <taxon>Fungi</taxon>
        <taxon>Dikarya</taxon>
        <taxon>Ascomycota</taxon>
        <taxon>Pezizomycotina</taxon>
        <taxon>Eurotiomycetes</taxon>
        <taxon>Chaetothyriomycetidae</taxon>
        <taxon>Chaetothyriales</taxon>
        <taxon>Herpotrichiellaceae</taxon>
        <taxon>Capronia</taxon>
    </lineage>
</organism>
<evidence type="ECO:0000256" key="1">
    <source>
        <dbReference type="ARBA" id="ARBA00004123"/>
    </source>
</evidence>
<evidence type="ECO:0000313" key="11">
    <source>
        <dbReference type="Proteomes" id="UP000019484"/>
    </source>
</evidence>